<proteinExistence type="predicted"/>
<feature type="transmembrane region" description="Helical" evidence="1">
    <location>
        <begin position="35"/>
        <end position="56"/>
    </location>
</feature>
<evidence type="ECO:0000313" key="3">
    <source>
        <dbReference type="Proteomes" id="UP000199666"/>
    </source>
</evidence>
<evidence type="ECO:0000256" key="1">
    <source>
        <dbReference type="SAM" id="Phobius"/>
    </source>
</evidence>
<keyword evidence="1" id="KW-0812">Transmembrane</keyword>
<dbReference type="STRING" id="414048.SAMN04489864_11063"/>
<dbReference type="RefSeq" id="WP_143095981.1">
    <property type="nucleotide sequence ID" value="NZ_FOPP01000010.1"/>
</dbReference>
<keyword evidence="3" id="KW-1185">Reference proteome</keyword>
<evidence type="ECO:0008006" key="4">
    <source>
        <dbReference type="Google" id="ProtNLM"/>
    </source>
</evidence>
<feature type="transmembrane region" description="Helical" evidence="1">
    <location>
        <begin position="6"/>
        <end position="28"/>
    </location>
</feature>
<protein>
    <recommendedName>
        <fullName evidence="4">YhhN-like protein</fullName>
    </recommendedName>
</protein>
<feature type="transmembrane region" description="Helical" evidence="1">
    <location>
        <begin position="183"/>
        <end position="206"/>
    </location>
</feature>
<dbReference type="AlphaFoldDB" id="A0A1I2ZJV5"/>
<dbReference type="EMBL" id="FOPP01000010">
    <property type="protein sequence ID" value="SFH37769.1"/>
    <property type="molecule type" value="Genomic_DNA"/>
</dbReference>
<keyword evidence="1" id="KW-1133">Transmembrane helix</keyword>
<feature type="transmembrane region" description="Helical" evidence="1">
    <location>
        <begin position="62"/>
        <end position="80"/>
    </location>
</feature>
<keyword evidence="1" id="KW-0472">Membrane</keyword>
<organism evidence="2 3">
    <name type="scientific">Pedobacter insulae</name>
    <dbReference type="NCBI Taxonomy" id="414048"/>
    <lineage>
        <taxon>Bacteria</taxon>
        <taxon>Pseudomonadati</taxon>
        <taxon>Bacteroidota</taxon>
        <taxon>Sphingobacteriia</taxon>
        <taxon>Sphingobacteriales</taxon>
        <taxon>Sphingobacteriaceae</taxon>
        <taxon>Pedobacter</taxon>
    </lineage>
</organism>
<accession>A0A1I2ZJV5</accession>
<reference evidence="2 3" key="1">
    <citation type="submission" date="2016-10" db="EMBL/GenBank/DDBJ databases">
        <authorList>
            <person name="de Groot N.N."/>
        </authorList>
    </citation>
    <scope>NUCLEOTIDE SEQUENCE [LARGE SCALE GENOMIC DNA]</scope>
    <source>
        <strain evidence="2 3">DSM 18684</strain>
    </source>
</reference>
<name>A0A1I2ZJV5_9SPHI</name>
<feature type="transmembrane region" description="Helical" evidence="1">
    <location>
        <begin position="87"/>
        <end position="105"/>
    </location>
</feature>
<sequence>MYLNFIFYGIYLFCLIFCLIAGGMNWHVMQPSLKIFYVFVLLVFIGEVGALIMEYHTGNNTQLYNFADIVQAVIVFIYFGHSLKKPVTGIVLALISLIFGIYNYYWLQESDLINSNFLLWSGLVVISLALYSLIFLYKKDGVTKLSRFALFWISSALLLYWMFNLLSLQVFNTFVQSNLNYALILNAGHIASNVVCYSIIALVFHFTPRLNQ</sequence>
<evidence type="ECO:0000313" key="2">
    <source>
        <dbReference type="EMBL" id="SFH37769.1"/>
    </source>
</evidence>
<dbReference type="Proteomes" id="UP000199666">
    <property type="component" value="Unassembled WGS sequence"/>
</dbReference>
<gene>
    <name evidence="2" type="ORF">SAMN04489864_11063</name>
</gene>
<feature type="transmembrane region" description="Helical" evidence="1">
    <location>
        <begin position="117"/>
        <end position="137"/>
    </location>
</feature>
<feature type="transmembrane region" description="Helical" evidence="1">
    <location>
        <begin position="149"/>
        <end position="171"/>
    </location>
</feature>